<dbReference type="EMBL" id="JABFUD020000013">
    <property type="protein sequence ID" value="KAI5071824.1"/>
    <property type="molecule type" value="Genomic_DNA"/>
</dbReference>
<protein>
    <submittedName>
        <fullName evidence="2">Uncharacterized protein</fullName>
    </submittedName>
</protein>
<organism evidence="2 3">
    <name type="scientific">Adiantum capillus-veneris</name>
    <name type="common">Maidenhair fern</name>
    <dbReference type="NCBI Taxonomy" id="13818"/>
    <lineage>
        <taxon>Eukaryota</taxon>
        <taxon>Viridiplantae</taxon>
        <taxon>Streptophyta</taxon>
        <taxon>Embryophyta</taxon>
        <taxon>Tracheophyta</taxon>
        <taxon>Polypodiopsida</taxon>
        <taxon>Polypodiidae</taxon>
        <taxon>Polypodiales</taxon>
        <taxon>Pteridineae</taxon>
        <taxon>Pteridaceae</taxon>
        <taxon>Vittarioideae</taxon>
        <taxon>Adiantum</taxon>
    </lineage>
</organism>
<dbReference type="Proteomes" id="UP000886520">
    <property type="component" value="Chromosome 13"/>
</dbReference>
<proteinExistence type="predicted"/>
<keyword evidence="1" id="KW-0175">Coiled coil</keyword>
<gene>
    <name evidence="2" type="ORF">GOP47_0014075</name>
</gene>
<evidence type="ECO:0000313" key="2">
    <source>
        <dbReference type="EMBL" id="KAI5071824.1"/>
    </source>
</evidence>
<keyword evidence="3" id="KW-1185">Reference proteome</keyword>
<evidence type="ECO:0000256" key="1">
    <source>
        <dbReference type="SAM" id="Coils"/>
    </source>
</evidence>
<dbReference type="AlphaFoldDB" id="A0A9D4UPR1"/>
<accession>A0A9D4UPR1</accession>
<comment type="caution">
    <text evidence="2">The sequence shown here is derived from an EMBL/GenBank/DDBJ whole genome shotgun (WGS) entry which is preliminary data.</text>
</comment>
<sequence length="145" mass="16308">MERILAKKFAAIKRKRPTIGMVSKAQVISNKRAIEAEAAMNKFLANPLAGMPMPGSAQAEQIKELRKSLETEKISKGLLVNRFHQQIEDKDKEISEVKAKLTKLRDLMVTLEIQQVARQVQPTPVVPLELPTYMERVDFDMPGPG</sequence>
<feature type="coiled-coil region" evidence="1">
    <location>
        <begin position="80"/>
        <end position="114"/>
    </location>
</feature>
<name>A0A9D4UPR1_ADICA</name>
<evidence type="ECO:0000313" key="3">
    <source>
        <dbReference type="Proteomes" id="UP000886520"/>
    </source>
</evidence>
<reference evidence="2" key="1">
    <citation type="submission" date="2021-01" db="EMBL/GenBank/DDBJ databases">
        <title>Adiantum capillus-veneris genome.</title>
        <authorList>
            <person name="Fang Y."/>
            <person name="Liao Q."/>
        </authorList>
    </citation>
    <scope>NUCLEOTIDE SEQUENCE</scope>
    <source>
        <strain evidence="2">H3</strain>
        <tissue evidence="2">Leaf</tissue>
    </source>
</reference>